<protein>
    <recommendedName>
        <fullName evidence="1">VWFA domain-containing protein</fullName>
    </recommendedName>
</protein>
<dbReference type="Gene3D" id="3.40.50.410">
    <property type="entry name" value="von Willebrand factor, type A domain"/>
    <property type="match status" value="1"/>
</dbReference>
<dbReference type="SUPFAM" id="SSF53300">
    <property type="entry name" value="vWA-like"/>
    <property type="match status" value="1"/>
</dbReference>
<dbReference type="EMBL" id="BARV01040954">
    <property type="protein sequence ID" value="GAI47113.1"/>
    <property type="molecule type" value="Genomic_DNA"/>
</dbReference>
<evidence type="ECO:0000313" key="2">
    <source>
        <dbReference type="EMBL" id="GAI47113.1"/>
    </source>
</evidence>
<evidence type="ECO:0000259" key="1">
    <source>
        <dbReference type="Pfam" id="PF13519"/>
    </source>
</evidence>
<organism evidence="2">
    <name type="scientific">marine sediment metagenome</name>
    <dbReference type="NCBI Taxonomy" id="412755"/>
    <lineage>
        <taxon>unclassified sequences</taxon>
        <taxon>metagenomes</taxon>
        <taxon>ecological metagenomes</taxon>
    </lineage>
</organism>
<dbReference type="Pfam" id="PF13519">
    <property type="entry name" value="VWA_2"/>
    <property type="match status" value="1"/>
</dbReference>
<sequence>MPLFAQAEGVSRSSVILIDNSYSMGYMREGESLFALAKKVARRILKMTKRGDRAALFLISDEVKPLVSYLTDDKQILWERLEKGTLSFRPTNLLPGISQAYKILLISPQESETGQ</sequence>
<proteinExistence type="predicted"/>
<dbReference type="InterPro" id="IPR002035">
    <property type="entry name" value="VWF_A"/>
</dbReference>
<reference evidence="2" key="1">
    <citation type="journal article" date="2014" name="Front. Microbiol.">
        <title>High frequency of phylogenetically diverse reductive dehalogenase-homologous genes in deep subseafloor sedimentary metagenomes.</title>
        <authorList>
            <person name="Kawai M."/>
            <person name="Futagami T."/>
            <person name="Toyoda A."/>
            <person name="Takaki Y."/>
            <person name="Nishi S."/>
            <person name="Hori S."/>
            <person name="Arai W."/>
            <person name="Tsubouchi T."/>
            <person name="Morono Y."/>
            <person name="Uchiyama I."/>
            <person name="Ito T."/>
            <person name="Fujiyama A."/>
            <person name="Inagaki F."/>
            <person name="Takami H."/>
        </authorList>
    </citation>
    <scope>NUCLEOTIDE SEQUENCE</scope>
    <source>
        <strain evidence="2">Expedition CK06-06</strain>
    </source>
</reference>
<name>X1NU35_9ZZZZ</name>
<comment type="caution">
    <text evidence="2">The sequence shown here is derived from an EMBL/GenBank/DDBJ whole genome shotgun (WGS) entry which is preliminary data.</text>
</comment>
<feature type="domain" description="VWFA" evidence="1">
    <location>
        <begin position="15"/>
        <end position="104"/>
    </location>
</feature>
<dbReference type="AlphaFoldDB" id="X1NU35"/>
<accession>X1NU35</accession>
<dbReference type="InterPro" id="IPR036465">
    <property type="entry name" value="vWFA_dom_sf"/>
</dbReference>
<gene>
    <name evidence="2" type="ORF">S06H3_62208</name>
</gene>